<gene>
    <name evidence="4" type="ORF">H9Q79_06365</name>
</gene>
<dbReference type="NCBIfam" id="NF007853">
    <property type="entry name" value="PRK10562.1"/>
    <property type="match status" value="1"/>
</dbReference>
<dbReference type="GO" id="GO:0016747">
    <property type="term" value="F:acyltransferase activity, transferring groups other than amino-acyl groups"/>
    <property type="evidence" value="ECO:0007669"/>
    <property type="project" value="InterPro"/>
</dbReference>
<keyword evidence="2 4" id="KW-0012">Acyltransferase</keyword>
<dbReference type="CDD" id="cd04301">
    <property type="entry name" value="NAT_SF"/>
    <property type="match status" value="1"/>
</dbReference>
<protein>
    <submittedName>
        <fullName evidence="4">N-acetyltransferase</fullName>
        <ecNumber evidence="4">2.3.1.-</ecNumber>
    </submittedName>
</protein>
<dbReference type="EMBL" id="CP060635">
    <property type="protein sequence ID" value="QNM09901.1"/>
    <property type="molecule type" value="Genomic_DNA"/>
</dbReference>
<dbReference type="AlphaFoldDB" id="A0A7G9GGG9"/>
<name>A0A7G9GGG9_9FIRM</name>
<keyword evidence="5" id="KW-1185">Reference proteome</keyword>
<keyword evidence="1 4" id="KW-0808">Transferase</keyword>
<dbReference type="InterPro" id="IPR000182">
    <property type="entry name" value="GNAT_dom"/>
</dbReference>
<dbReference type="PANTHER" id="PTHR43800:SF1">
    <property type="entry name" value="PEPTIDYL-LYSINE N-ACETYLTRANSFERASE YJAB"/>
    <property type="match status" value="1"/>
</dbReference>
<dbReference type="PROSITE" id="PS51186">
    <property type="entry name" value="GNAT"/>
    <property type="match status" value="1"/>
</dbReference>
<reference evidence="4 5" key="1">
    <citation type="submission" date="2020-08" db="EMBL/GenBank/DDBJ databases">
        <authorList>
            <person name="Liu C."/>
            <person name="Sun Q."/>
        </authorList>
    </citation>
    <scope>NUCLEOTIDE SEQUENCE [LARGE SCALE GENOMIC DNA]</scope>
    <source>
        <strain evidence="4 5">NSJ-29</strain>
    </source>
</reference>
<accession>A0A7G9GGG9</accession>
<organism evidence="4 5">
    <name type="scientific">Wansuia hejianensis</name>
    <dbReference type="NCBI Taxonomy" id="2763667"/>
    <lineage>
        <taxon>Bacteria</taxon>
        <taxon>Bacillati</taxon>
        <taxon>Bacillota</taxon>
        <taxon>Clostridia</taxon>
        <taxon>Lachnospirales</taxon>
        <taxon>Lachnospiraceae</taxon>
        <taxon>Wansuia</taxon>
    </lineage>
</organism>
<dbReference type="RefSeq" id="WP_118646865.1">
    <property type="nucleotide sequence ID" value="NZ_CP060635.1"/>
</dbReference>
<evidence type="ECO:0000259" key="3">
    <source>
        <dbReference type="PROSITE" id="PS51186"/>
    </source>
</evidence>
<evidence type="ECO:0000256" key="1">
    <source>
        <dbReference type="ARBA" id="ARBA00022679"/>
    </source>
</evidence>
<feature type="domain" description="N-acetyltransferase" evidence="3">
    <location>
        <begin position="1"/>
        <end position="141"/>
    </location>
</feature>
<dbReference type="EC" id="2.3.1.-" evidence="4"/>
<dbReference type="InterPro" id="IPR016181">
    <property type="entry name" value="Acyl_CoA_acyltransferase"/>
</dbReference>
<dbReference type="PANTHER" id="PTHR43800">
    <property type="entry name" value="PEPTIDYL-LYSINE N-ACETYLTRANSFERASE YJAB"/>
    <property type="match status" value="1"/>
</dbReference>
<evidence type="ECO:0000313" key="4">
    <source>
        <dbReference type="EMBL" id="QNM09901.1"/>
    </source>
</evidence>
<sequence>MIRELREADLDQVMELWLQSNEQAHAFIKEEYWKGHYREVRKLLPRAEVYVYEENGEIKGFIGADGPYIAGIFVDFRSRSMGIGKQLLDYVKLRKSTLTLQVYEKNERAVSFYRREGFIVREKLVDEETGETEFQMDYTGEQTAWDIAR</sequence>
<dbReference type="Pfam" id="PF13673">
    <property type="entry name" value="Acetyltransf_10"/>
    <property type="match status" value="1"/>
</dbReference>
<evidence type="ECO:0000256" key="2">
    <source>
        <dbReference type="ARBA" id="ARBA00023315"/>
    </source>
</evidence>
<dbReference type="KEGG" id="whj:H9Q79_06365"/>
<proteinExistence type="predicted"/>
<dbReference type="SUPFAM" id="SSF55729">
    <property type="entry name" value="Acyl-CoA N-acyltransferases (Nat)"/>
    <property type="match status" value="1"/>
</dbReference>
<dbReference type="Proteomes" id="UP000515860">
    <property type="component" value="Chromosome"/>
</dbReference>
<evidence type="ECO:0000313" key="5">
    <source>
        <dbReference type="Proteomes" id="UP000515860"/>
    </source>
</evidence>
<dbReference type="Gene3D" id="3.40.630.30">
    <property type="match status" value="1"/>
</dbReference>